<feature type="domain" description="LysM" evidence="4">
    <location>
        <begin position="775"/>
        <end position="820"/>
    </location>
</feature>
<dbReference type="PROSITE" id="PS51782">
    <property type="entry name" value="LYSM"/>
    <property type="match status" value="7"/>
</dbReference>
<gene>
    <name evidence="5" type="ORF">B0H17DRAFT_1093905</name>
</gene>
<dbReference type="Gene3D" id="3.10.350.10">
    <property type="entry name" value="LysM domain"/>
    <property type="match status" value="7"/>
</dbReference>
<feature type="domain" description="LysM" evidence="4">
    <location>
        <begin position="441"/>
        <end position="487"/>
    </location>
</feature>
<keyword evidence="3" id="KW-0732">Signal</keyword>
<feature type="domain" description="LysM" evidence="4">
    <location>
        <begin position="840"/>
        <end position="886"/>
    </location>
</feature>
<dbReference type="CDD" id="cd00118">
    <property type="entry name" value="LysM"/>
    <property type="match status" value="5"/>
</dbReference>
<dbReference type="AlphaFoldDB" id="A0AAD7CT18"/>
<organism evidence="5 6">
    <name type="scientific">Mycena rosella</name>
    <name type="common">Pink bonnet</name>
    <name type="synonym">Agaricus rosellus</name>
    <dbReference type="NCBI Taxonomy" id="1033263"/>
    <lineage>
        <taxon>Eukaryota</taxon>
        <taxon>Fungi</taxon>
        <taxon>Dikarya</taxon>
        <taxon>Basidiomycota</taxon>
        <taxon>Agaricomycotina</taxon>
        <taxon>Agaricomycetes</taxon>
        <taxon>Agaricomycetidae</taxon>
        <taxon>Agaricales</taxon>
        <taxon>Marasmiineae</taxon>
        <taxon>Mycenaceae</taxon>
        <taxon>Mycena</taxon>
    </lineage>
</organism>
<keyword evidence="2" id="KW-0843">Virulence</keyword>
<keyword evidence="1" id="KW-0147">Chitin-binding</keyword>
<feature type="domain" description="LysM" evidence="4">
    <location>
        <begin position="894"/>
        <end position="939"/>
    </location>
</feature>
<evidence type="ECO:0000256" key="1">
    <source>
        <dbReference type="ARBA" id="ARBA00022669"/>
    </source>
</evidence>
<dbReference type="Pfam" id="PF01476">
    <property type="entry name" value="LysM"/>
    <property type="match status" value="6"/>
</dbReference>
<accession>A0AAD7CT18</accession>
<protein>
    <recommendedName>
        <fullName evidence="4">LysM domain-containing protein</fullName>
    </recommendedName>
</protein>
<dbReference type="Proteomes" id="UP001221757">
    <property type="component" value="Unassembled WGS sequence"/>
</dbReference>
<evidence type="ECO:0000313" key="6">
    <source>
        <dbReference type="Proteomes" id="UP001221757"/>
    </source>
</evidence>
<evidence type="ECO:0000259" key="4">
    <source>
        <dbReference type="PROSITE" id="PS51782"/>
    </source>
</evidence>
<keyword evidence="6" id="KW-1185">Reference proteome</keyword>
<feature type="chain" id="PRO_5042028815" description="LysM domain-containing protein" evidence="3">
    <location>
        <begin position="22"/>
        <end position="942"/>
    </location>
</feature>
<feature type="signal peptide" evidence="3">
    <location>
        <begin position="1"/>
        <end position="21"/>
    </location>
</feature>
<feature type="domain" description="LysM" evidence="4">
    <location>
        <begin position="721"/>
        <end position="767"/>
    </location>
</feature>
<sequence length="942" mass="97434">MARLSALLLAAIALYAHPACASLKDTILGVKNAHNAAAADARLKHIQALNAASTNVAPTPNVDLANAGVLADDGTSLQVYTSTSVPSDAPAACQTALIASVACNSTILVLSEDQDWSTDELDLMCTSACTTALYIYRSGVASACGSYMITDPFDGSLYPATLAADTVLADYNTACERDGSGSYCAPIFATFPDVPTGDQGVLGWPQSDLCSECTMGALNITISNPSTYTVDAWNALQSALKICGANFAAYNVTNPPTPAMSIPGPSSTPLGSNTTSSNICALTGRNITVTGNSTCSALAAQYSVTASDVLQNNPVLNNANCTNGVLPGAKLCVPQACTLFTPNGTQTCDDVVKAVNQGQLAGAGQTITAVQLTAWNPSLQYICLTHTLLDSSTPICVTPHGGWPAVTADPGANGGNPVATPTAVAPPPGQTMPGTTAQCGEWVFASNGSNCNQLLLNSGVTFDDFRLLNTGVDENCFNLWANYWYCIVPYPPLSNWAAGASITDGQASATVLSMSLPPLPTVTSAPYDIPPPAYATPPSNIAPGTITAGCSFYYNVTSDDVSASDACTTLATNWGMDPDLFAFYNNDTAHPCPQLVADESVCLMVLNTTAAGEGMGPANKMAGSGPYGCRAWYTIANNDNCGTVASKFGLSSQQFFALNPELFTDCTNLVLGAAYCVSPPPAAAIPTSTSTTGPTSSATTTTSAAAPSQTIAAGSWTNCTNYYQVQSGGNCPMIEAMFGISQSDFLKWNPEIKGDCSNLDIQRYCVAGTPAACGKTYTVVSNDFCSLVESKNGISDAILHALNPWIDANCDLQVGQSICVGAPAAAPTNIAPGSWTNCTSYYQVVANDNCNKIETTAGISFTDLLKWNSGINTACTNLDLDSYCVAGSPKTCGKTYTVVSSDFCSLVESKNSISDATLHALNPWIDANCDLQIGQVLCIAAA</sequence>
<feature type="domain" description="LysM" evidence="4">
    <location>
        <begin position="285"/>
        <end position="333"/>
    </location>
</feature>
<dbReference type="InterPro" id="IPR036779">
    <property type="entry name" value="LysM_dom_sf"/>
</dbReference>
<proteinExistence type="predicted"/>
<feature type="domain" description="LysM" evidence="4">
    <location>
        <begin position="631"/>
        <end position="677"/>
    </location>
</feature>
<evidence type="ECO:0000256" key="2">
    <source>
        <dbReference type="ARBA" id="ARBA00023026"/>
    </source>
</evidence>
<dbReference type="EMBL" id="JARKIE010000247">
    <property type="protein sequence ID" value="KAJ7661765.1"/>
    <property type="molecule type" value="Genomic_DNA"/>
</dbReference>
<dbReference type="SUPFAM" id="SSF54106">
    <property type="entry name" value="LysM domain"/>
    <property type="match status" value="1"/>
</dbReference>
<comment type="caution">
    <text evidence="5">The sequence shown here is derived from an EMBL/GenBank/DDBJ whole genome shotgun (WGS) entry which is preliminary data.</text>
</comment>
<dbReference type="PANTHER" id="PTHR34997:SF18">
    <property type="entry name" value="LYSM DOMAIN-CONTAINING PROTEIN"/>
    <property type="match status" value="1"/>
</dbReference>
<evidence type="ECO:0000313" key="5">
    <source>
        <dbReference type="EMBL" id="KAJ7661765.1"/>
    </source>
</evidence>
<dbReference type="InterPro" id="IPR052210">
    <property type="entry name" value="LysM1-like"/>
</dbReference>
<reference evidence="5" key="1">
    <citation type="submission" date="2023-03" db="EMBL/GenBank/DDBJ databases">
        <title>Massive genome expansion in bonnet fungi (Mycena s.s.) driven by repeated elements and novel gene families across ecological guilds.</title>
        <authorList>
            <consortium name="Lawrence Berkeley National Laboratory"/>
            <person name="Harder C.B."/>
            <person name="Miyauchi S."/>
            <person name="Viragh M."/>
            <person name="Kuo A."/>
            <person name="Thoen E."/>
            <person name="Andreopoulos B."/>
            <person name="Lu D."/>
            <person name="Skrede I."/>
            <person name="Drula E."/>
            <person name="Henrissat B."/>
            <person name="Morin E."/>
            <person name="Kohler A."/>
            <person name="Barry K."/>
            <person name="LaButti K."/>
            <person name="Morin E."/>
            <person name="Salamov A."/>
            <person name="Lipzen A."/>
            <person name="Mereny Z."/>
            <person name="Hegedus B."/>
            <person name="Baldrian P."/>
            <person name="Stursova M."/>
            <person name="Weitz H."/>
            <person name="Taylor A."/>
            <person name="Grigoriev I.V."/>
            <person name="Nagy L.G."/>
            <person name="Martin F."/>
            <person name="Kauserud H."/>
        </authorList>
    </citation>
    <scope>NUCLEOTIDE SEQUENCE</scope>
    <source>
        <strain evidence="5">CBHHK067</strain>
    </source>
</reference>
<dbReference type="GO" id="GO:0008061">
    <property type="term" value="F:chitin binding"/>
    <property type="evidence" value="ECO:0007669"/>
    <property type="project" value="UniProtKB-KW"/>
</dbReference>
<evidence type="ECO:0000256" key="3">
    <source>
        <dbReference type="SAM" id="SignalP"/>
    </source>
</evidence>
<dbReference type="PANTHER" id="PTHR34997">
    <property type="entry name" value="AM15"/>
    <property type="match status" value="1"/>
</dbReference>
<dbReference type="InterPro" id="IPR018392">
    <property type="entry name" value="LysM"/>
</dbReference>
<dbReference type="SMART" id="SM00257">
    <property type="entry name" value="LysM"/>
    <property type="match status" value="6"/>
</dbReference>
<name>A0AAD7CT18_MYCRO</name>